<name>A0A7J0BVT1_9BACT</name>
<accession>A0A7J0BVT1</accession>
<evidence type="ECO:0000313" key="2">
    <source>
        <dbReference type="EMBL" id="GFM37826.1"/>
    </source>
</evidence>
<reference evidence="2 3" key="1">
    <citation type="submission" date="2020-05" db="EMBL/GenBank/DDBJ databases">
        <title>Draft genome sequence of Desulfovibrio psychrotolerans JS1T.</title>
        <authorList>
            <person name="Ueno A."/>
            <person name="Tamazawa S."/>
            <person name="Tamamura S."/>
            <person name="Murakami T."/>
            <person name="Kiyama T."/>
            <person name="Inomata H."/>
            <person name="Amano Y."/>
            <person name="Miyakawa K."/>
            <person name="Tamaki H."/>
            <person name="Naganuma T."/>
            <person name="Kaneko K."/>
        </authorList>
    </citation>
    <scope>NUCLEOTIDE SEQUENCE [LARGE SCALE GENOMIC DNA]</scope>
    <source>
        <strain evidence="2 3">JS1</strain>
    </source>
</reference>
<dbReference type="Proteomes" id="UP000503820">
    <property type="component" value="Unassembled WGS sequence"/>
</dbReference>
<sequence>MVLRAVGPPNGQTAASGGSPAARIQDTTWQGVLRVERNRPVSRFPLVEVLQSYTCFRGANRIGSEKTFWKDEMHPCRSEPHAISLYRQAGQLPEHTVVRTGV</sequence>
<protein>
    <submittedName>
        <fullName evidence="2">Uncharacterized protein</fullName>
    </submittedName>
</protein>
<gene>
    <name evidence="2" type="ORF">DSM19430T_25100</name>
</gene>
<proteinExistence type="predicted"/>
<dbReference type="EMBL" id="BLVP01000010">
    <property type="protein sequence ID" value="GFM37826.1"/>
    <property type="molecule type" value="Genomic_DNA"/>
</dbReference>
<evidence type="ECO:0000256" key="1">
    <source>
        <dbReference type="SAM" id="MobiDB-lite"/>
    </source>
</evidence>
<comment type="caution">
    <text evidence="2">The sequence shown here is derived from an EMBL/GenBank/DDBJ whole genome shotgun (WGS) entry which is preliminary data.</text>
</comment>
<evidence type="ECO:0000313" key="3">
    <source>
        <dbReference type="Proteomes" id="UP000503820"/>
    </source>
</evidence>
<organism evidence="2 3">
    <name type="scientific">Desulfovibrio psychrotolerans</name>
    <dbReference type="NCBI Taxonomy" id="415242"/>
    <lineage>
        <taxon>Bacteria</taxon>
        <taxon>Pseudomonadati</taxon>
        <taxon>Thermodesulfobacteriota</taxon>
        <taxon>Desulfovibrionia</taxon>
        <taxon>Desulfovibrionales</taxon>
        <taxon>Desulfovibrionaceae</taxon>
        <taxon>Desulfovibrio</taxon>
    </lineage>
</organism>
<dbReference type="AlphaFoldDB" id="A0A7J0BVT1"/>
<feature type="region of interest" description="Disordered" evidence="1">
    <location>
        <begin position="1"/>
        <end position="23"/>
    </location>
</feature>
<keyword evidence="3" id="KW-1185">Reference proteome</keyword>